<dbReference type="KEGG" id="pwo:UX70_C0001G0430"/>
<name>A0A0G4ASI9_9BACT</name>
<feature type="transmembrane region" description="Helical" evidence="1">
    <location>
        <begin position="12"/>
        <end position="35"/>
    </location>
</feature>
<gene>
    <name evidence="2" type="ORF">UX70_C0001G0430</name>
</gene>
<keyword evidence="1" id="KW-0472">Membrane</keyword>
<keyword evidence="1" id="KW-1133">Transmembrane helix</keyword>
<protein>
    <submittedName>
        <fullName evidence="2">Uncharacterized protein</fullName>
    </submittedName>
</protein>
<accession>A0A0G4ASI9</accession>
<dbReference type="Proteomes" id="UP000035656">
    <property type="component" value="Chromosome"/>
</dbReference>
<dbReference type="EMBL" id="CP011209">
    <property type="protein sequence ID" value="AKM78153.1"/>
    <property type="molecule type" value="Genomic_DNA"/>
</dbReference>
<sequence length="600" mass="63647">MNRTHYFQRGLSVLEAILASALFVLIATAVVTLLLQGLGSNRLSNEQTIANQYAAEGIEAVRNIRNRSSYAALATTTGIGVDASSGVWTLGGTDTLFDKYTRVITIADVYRDTDGNIVLSGGVFDPNTKKVISTVRWNVSLSRSNSIVLIAYLTNWRAPIVSSGGMLIYGDGGTVADTIAYRIFDGTAWGAAGTVADVSTATTNRAARAVKVYSSAETGGKVLLSRHYNGTTQYIYGQVYNATTTTWGNVQLLASWSGSTYLDVQNFDGTYLENGAFMAVYSDNSRIPKVRTWNGSAWMAQSSMTSLGAPVQIPNYIVAKARPGTNEVMAVFFTQGLDTITQYYNGTAWSAVTTHAAVAPVSTKRFVDFAWSLNVDTTGMLVYAFGVNAKALSTRVWVANGTGSGAWGATIATASQSDTVGAVSVVARAGANEFHLCNKNSASTPALICYAATFVGNTPMIVTPANNTIAAATDAGIERSYHLGFERSGSIGIGVYSDNTTVAKLKKYAPSINTWDVGATPIAAAPYTLGSIKSVRVAAASQNDDIMLLITDGNLDLYSIVWDGSDDALSTSPPGKAFVQHGLNGSAPIDLWYDFTWDSP</sequence>
<keyword evidence="1" id="KW-0812">Transmembrane</keyword>
<proteinExistence type="predicted"/>
<reference evidence="2 3" key="1">
    <citation type="journal article" date="2015" name="Nature">
        <title>rRNA introns, odd ribosomes, and small enigmatic genomes across a large radiation of phyla.</title>
        <authorList>
            <person name="Brown C.T."/>
            <person name="Hug L.A."/>
            <person name="Thomas B.C."/>
            <person name="Sharon I."/>
            <person name="Castelle C.J."/>
            <person name="Singh A."/>
            <person name="Wilkins M.J."/>
            <person name="Williams K.H."/>
            <person name="Banfield J.F."/>
        </authorList>
    </citation>
    <scope>NUCLEOTIDE SEQUENCE [LARGE SCALE GENOMIC DNA]</scope>
</reference>
<evidence type="ECO:0000313" key="3">
    <source>
        <dbReference type="Proteomes" id="UP000035656"/>
    </source>
</evidence>
<evidence type="ECO:0000256" key="1">
    <source>
        <dbReference type="SAM" id="Phobius"/>
    </source>
</evidence>
<dbReference type="AlphaFoldDB" id="A0A0G4ASI9"/>
<dbReference type="STRING" id="1619007.UX70_C0001G0430"/>
<evidence type="ECO:0000313" key="2">
    <source>
        <dbReference type="EMBL" id="AKM78153.1"/>
    </source>
</evidence>
<organism evidence="2 3">
    <name type="scientific">Candidatus Wolfebacteria bacterium GW2011_GWB1_47_1</name>
    <dbReference type="NCBI Taxonomy" id="1619007"/>
    <lineage>
        <taxon>Bacteria</taxon>
        <taxon>Candidatus Wolfeibacteriota</taxon>
    </lineage>
</organism>